<dbReference type="SUPFAM" id="SSF55785">
    <property type="entry name" value="PYP-like sensor domain (PAS domain)"/>
    <property type="match status" value="10"/>
</dbReference>
<dbReference type="InterPro" id="IPR013655">
    <property type="entry name" value="PAS_fold_3"/>
</dbReference>
<dbReference type="SUPFAM" id="SSF55781">
    <property type="entry name" value="GAF domain-like"/>
    <property type="match status" value="2"/>
</dbReference>
<dbReference type="NCBIfam" id="TIGR00229">
    <property type="entry name" value="sensory_box"/>
    <property type="match status" value="10"/>
</dbReference>
<keyword evidence="9" id="KW-1133">Transmembrane helix</keyword>
<dbReference type="InterPro" id="IPR035965">
    <property type="entry name" value="PAS-like_dom_sf"/>
</dbReference>
<feature type="domain" description="PAS" evidence="10">
    <location>
        <begin position="1091"/>
        <end position="1143"/>
    </location>
</feature>
<feature type="domain" description="PAS" evidence="10">
    <location>
        <begin position="466"/>
        <end position="517"/>
    </location>
</feature>
<evidence type="ECO:0000256" key="2">
    <source>
        <dbReference type="ARBA" id="ARBA00012438"/>
    </source>
</evidence>
<evidence type="ECO:0000256" key="8">
    <source>
        <dbReference type="SAM" id="MobiDB-lite"/>
    </source>
</evidence>
<dbReference type="InterPro" id="IPR000014">
    <property type="entry name" value="PAS"/>
</dbReference>
<dbReference type="Gene3D" id="3.30.450.20">
    <property type="entry name" value="PAS domain"/>
    <property type="match status" value="10"/>
</dbReference>
<dbReference type="Pfam" id="PF13185">
    <property type="entry name" value="GAF_2"/>
    <property type="match status" value="1"/>
</dbReference>
<feature type="domain" description="PAS" evidence="10">
    <location>
        <begin position="962"/>
        <end position="1036"/>
    </location>
</feature>
<feature type="domain" description="PAC" evidence="11">
    <location>
        <begin position="1285"/>
        <end position="1336"/>
    </location>
</feature>
<dbReference type="InterPro" id="IPR003018">
    <property type="entry name" value="GAF"/>
</dbReference>
<feature type="domain" description="PAC" evidence="11">
    <location>
        <begin position="910"/>
        <end position="961"/>
    </location>
</feature>
<dbReference type="InterPro" id="IPR000700">
    <property type="entry name" value="PAS-assoc_C"/>
</dbReference>
<evidence type="ECO:0000313" key="13">
    <source>
        <dbReference type="Proteomes" id="UP001597119"/>
    </source>
</evidence>
<name>A0ABD6C6J2_9EURY</name>
<feature type="compositionally biased region" description="Basic and acidic residues" evidence="8">
    <location>
        <begin position="1438"/>
        <end position="1451"/>
    </location>
</feature>
<evidence type="ECO:0000256" key="6">
    <source>
        <dbReference type="ARBA" id="ARBA00023015"/>
    </source>
</evidence>
<feature type="domain" description="PAS" evidence="10">
    <location>
        <begin position="390"/>
        <end position="411"/>
    </location>
</feature>
<comment type="catalytic activity">
    <reaction evidence="1">
        <text>ATP + protein L-histidine = ADP + protein N-phospho-L-histidine.</text>
        <dbReference type="EC" id="2.7.13.3"/>
    </reaction>
</comment>
<dbReference type="InterPro" id="IPR052162">
    <property type="entry name" value="Sensor_kinase/Photoreceptor"/>
</dbReference>
<evidence type="ECO:0000256" key="1">
    <source>
        <dbReference type="ARBA" id="ARBA00000085"/>
    </source>
</evidence>
<feature type="compositionally biased region" description="Polar residues" evidence="8">
    <location>
        <begin position="1452"/>
        <end position="1461"/>
    </location>
</feature>
<feature type="domain" description="PAS" evidence="10">
    <location>
        <begin position="583"/>
        <end position="653"/>
    </location>
</feature>
<dbReference type="CDD" id="cd00130">
    <property type="entry name" value="PAS"/>
    <property type="match status" value="9"/>
</dbReference>
<reference evidence="12 13" key="1">
    <citation type="journal article" date="2019" name="Int. J. Syst. Evol. Microbiol.">
        <title>The Global Catalogue of Microorganisms (GCM) 10K type strain sequencing project: providing services to taxonomists for standard genome sequencing and annotation.</title>
        <authorList>
            <consortium name="The Broad Institute Genomics Platform"/>
            <consortium name="The Broad Institute Genome Sequencing Center for Infectious Disease"/>
            <person name="Wu L."/>
            <person name="Ma J."/>
        </authorList>
    </citation>
    <scope>NUCLEOTIDE SEQUENCE [LARGE SCALE GENOMIC DNA]</scope>
    <source>
        <strain evidence="12 13">CGMCC 1.12125</strain>
    </source>
</reference>
<accession>A0ABD6C6J2</accession>
<comment type="caution">
    <text evidence="12">The sequence shown here is derived from an EMBL/GenBank/DDBJ whole genome shotgun (WGS) entry which is preliminary data.</text>
</comment>
<feature type="transmembrane region" description="Helical" evidence="9">
    <location>
        <begin position="20"/>
        <end position="42"/>
    </location>
</feature>
<feature type="domain" description="PAS" evidence="10">
    <location>
        <begin position="208"/>
        <end position="283"/>
    </location>
</feature>
<dbReference type="PANTHER" id="PTHR43304:SF1">
    <property type="entry name" value="PAC DOMAIN-CONTAINING PROTEIN"/>
    <property type="match status" value="1"/>
</dbReference>
<dbReference type="PROSITE" id="PS50112">
    <property type="entry name" value="PAS"/>
    <property type="match status" value="10"/>
</dbReference>
<dbReference type="SMART" id="SM00091">
    <property type="entry name" value="PAS"/>
    <property type="match status" value="8"/>
</dbReference>
<dbReference type="Gene3D" id="2.10.70.100">
    <property type="match status" value="4"/>
</dbReference>
<evidence type="ECO:0000256" key="5">
    <source>
        <dbReference type="ARBA" id="ARBA00022777"/>
    </source>
</evidence>
<dbReference type="EC" id="2.7.13.3" evidence="2"/>
<dbReference type="Gene3D" id="1.10.10.10">
    <property type="entry name" value="Winged helix-like DNA-binding domain superfamily/Winged helix DNA-binding domain"/>
    <property type="match status" value="1"/>
</dbReference>
<dbReference type="InterPro" id="IPR036388">
    <property type="entry name" value="WH-like_DNA-bd_sf"/>
</dbReference>
<evidence type="ECO:0000259" key="11">
    <source>
        <dbReference type="PROSITE" id="PS50113"/>
    </source>
</evidence>
<dbReference type="SMART" id="SM00086">
    <property type="entry name" value="PAC"/>
    <property type="match status" value="9"/>
</dbReference>
<dbReference type="PROSITE" id="PS50113">
    <property type="entry name" value="PAC"/>
    <property type="match status" value="8"/>
</dbReference>
<evidence type="ECO:0000256" key="9">
    <source>
        <dbReference type="SAM" id="Phobius"/>
    </source>
</evidence>
<feature type="domain" description="PAS" evidence="10">
    <location>
        <begin position="1238"/>
        <end position="1282"/>
    </location>
</feature>
<dbReference type="SMART" id="SM00065">
    <property type="entry name" value="GAF"/>
    <property type="match status" value="2"/>
</dbReference>
<keyword evidence="6" id="KW-0805">Transcription regulation</keyword>
<evidence type="ECO:0000313" key="12">
    <source>
        <dbReference type="EMBL" id="MFD1585786.1"/>
    </source>
</evidence>
<dbReference type="EMBL" id="JBHUDJ010000001">
    <property type="protein sequence ID" value="MFD1585786.1"/>
    <property type="molecule type" value="Genomic_DNA"/>
</dbReference>
<sequence>MARSALRWLVPDVLRERFALKFTVALVVLAVVVAALGVGAAFSVGARYGVAATFLGVGLVALVGYSLGRDAATAITDLSEKAQQLERYEGIIQAVGDPMYALDADGNFLFVNDAIEQLAGYDPSELVGEHVSTVMTEADLATAQELIRDVLQRGEAPYLTFEMAVQTADGGEVLTENHMALLPAEDGQFRGTAGVVRDITERKQREQELEIADKLFESTQDVLYVIDVDEESDEFRFERVNPAFEEETGLSNADIRGRDLRAVFSEEEASAMIENHRTCIEQQEPIELVEQVAVPEEGTYWETRMAPVVTDGTVERVVGATRNITERKRREEELERQRSLLTQTQELAHVGGWELDLGGDPPYEGTLTDELKRIHEVPLDESFDMERGIEFYHPEDRPRVRDAVERAIEDGEPYDIEVRLVTAEGNERWVRTTCEPVIDDGAVVKLRGTLQDVTERKQRERELEAATERLDSIVSNIPVILFAVDDDGTFTLSEGNGLKKLGLDPGEVVGESVTDVYADNTDVVEAIERALDGERVSKTVEIGDIVFESTYQPVFEDGVVTEVIGVAFDVTERKRHERELRKTNRQLNALIENTAEAVYIKNRAGEYELMNEAAAGLFDLEPEDVVGKRDEELFDEETAAALREQDRRLVETGKQINAEAVRFIDGEKITFLDNKFPYRDADGEIIGVMGLSRDITERKQREQELEIAETLFENTQDALFVIDVDEDADEFRFKRVNPAYEATTGFPNEEVRGETPRAVFGDEDGETLLAHYRECVAQRDPHKYEVQLSIRDSETCWETRLAPVVIDDTVEQIVGATRNITERKEREDELQRQRSLLEQAQEIAHVGGWELDFRGEPPYEVQLTDELKRIHEVPLDESFDMERGIEFYHPEDRPRVRDAIERAIEDGEPYDIEARFITAEGNERWVRTTSEPVLEDGEIIKLRGSLQDITERKEREQELERQRSLLEQAQELAGVGGWEVDLAGEPPYEVSLTDELYRIHGLSPGENFDLETGIEMYHPEDQAGVREVVTRAIEEGEPYTEESRLIGADGVQRWVRSAGEPVYEDGDVVKLRGALQEITERKERERELEATTERLDSVVSNIPVILYALDDDGTFTLSSGKGLEKLDLEPGEVVGESVEDVYEGRDEILEDVARALDGETVNSVREIDGVVFESTYQPVSEDGEVTEVIGVSFDVTERKEHERELERQRYLLEQAQQLAGVGGWELDLTAGPPYDLQFTDELKRIYGVPLEESFDLEKGIEFAHPDDQQELRELVEGALEAGEPYSFECRLIRADGVERWVRSSGEPVRADGEVVKYQGVLQDVTDRKQYELALESLHDATRELLHAESEAAISETVVDIAEEIIDVPGVGVYLLDSEANAFAPIAMTTGYGSLCDGVQPLPMGDDESAAWQAFVDGETVSLDDRASLQWLLHDETQPDRFHTSRGDRSETATESDATTQSGLVVPVGDHGVVTVVSADESVDSRTRQLVETLVATTEAAFDRLESESSLRERDEQLQAQNKRLRRQVEITDIIRNVDQSLIDATSRSEIETAVCEQLAESDVISFAWIGSHDNTDEAVVPQTWAGQGQRYLDSVALTGEDSEPAWQTADAESPTVVGSVLERLRSEPWRRTALEHDFQSVMSVPVRHDEYTYGVLAVYADEPNAFGDLERSVFVELGETVGNAISAVQTKQALYMDTATELKLRFFNEESLLLKLATEADCRVEFDGLSADSGETTRLFFTVTDARAAEITALLDRFVTVSEYRIISTTDDGDHFEATISEGLVASTLVSHGVRPRSMIAENGELDVIVDVPRETDVREFVELLQDRHQSVELVARRDVERSIGTKADLVESLLGALTDRQRETLTTAYYSGFFEWPRETTGEEVATMLDVSQPTVNRHLRLAQRSLLGQLFDAEQQPAMPTA</sequence>
<keyword evidence="5" id="KW-0418">Kinase</keyword>
<dbReference type="Proteomes" id="UP001597119">
    <property type="component" value="Unassembled WGS sequence"/>
</dbReference>
<keyword evidence="13" id="KW-1185">Reference proteome</keyword>
<evidence type="ECO:0000256" key="4">
    <source>
        <dbReference type="ARBA" id="ARBA00022679"/>
    </source>
</evidence>
<feature type="domain" description="PAS" evidence="10">
    <location>
        <begin position="704"/>
        <end position="779"/>
    </location>
</feature>
<dbReference type="Pfam" id="PF08448">
    <property type="entry name" value="PAS_4"/>
    <property type="match status" value="5"/>
</dbReference>
<keyword evidence="9" id="KW-0472">Membrane</keyword>
<dbReference type="RefSeq" id="WP_247377121.1">
    <property type="nucleotide sequence ID" value="NZ_JALLGV010000003.1"/>
</dbReference>
<dbReference type="Pfam" id="PF15915">
    <property type="entry name" value="BAT"/>
    <property type="match status" value="1"/>
</dbReference>
<evidence type="ECO:0000259" key="10">
    <source>
        <dbReference type="PROSITE" id="PS50112"/>
    </source>
</evidence>
<feature type="domain" description="PAC" evidence="11">
    <location>
        <begin position="159"/>
        <end position="211"/>
    </location>
</feature>
<dbReference type="Gene3D" id="3.30.450.40">
    <property type="match status" value="2"/>
</dbReference>
<feature type="transmembrane region" description="Helical" evidence="9">
    <location>
        <begin position="49"/>
        <end position="68"/>
    </location>
</feature>
<dbReference type="InterPro" id="IPR007050">
    <property type="entry name" value="HTH_bacterioopsin"/>
</dbReference>
<organism evidence="12 13">
    <name type="scientific">Halorientalis brevis</name>
    <dbReference type="NCBI Taxonomy" id="1126241"/>
    <lineage>
        <taxon>Archaea</taxon>
        <taxon>Methanobacteriati</taxon>
        <taxon>Methanobacteriota</taxon>
        <taxon>Stenosarchaea group</taxon>
        <taxon>Halobacteria</taxon>
        <taxon>Halobacteriales</taxon>
        <taxon>Haloarculaceae</taxon>
        <taxon>Halorientalis</taxon>
    </lineage>
</organism>
<dbReference type="InterPro" id="IPR001610">
    <property type="entry name" value="PAC"/>
</dbReference>
<dbReference type="GO" id="GO:0004673">
    <property type="term" value="F:protein histidine kinase activity"/>
    <property type="evidence" value="ECO:0007669"/>
    <property type="project" value="UniProtKB-EC"/>
</dbReference>
<feature type="domain" description="PAC" evidence="11">
    <location>
        <begin position="1154"/>
        <end position="1207"/>
    </location>
</feature>
<dbReference type="SUPFAM" id="SSF88659">
    <property type="entry name" value="Sigma3 and sigma4 domains of RNA polymerase sigma factors"/>
    <property type="match status" value="1"/>
</dbReference>
<dbReference type="InterPro" id="IPR029016">
    <property type="entry name" value="GAF-like_dom_sf"/>
</dbReference>
<feature type="domain" description="PAC" evidence="11">
    <location>
        <begin position="1039"/>
        <end position="1090"/>
    </location>
</feature>
<feature type="domain" description="PAC" evidence="11">
    <location>
        <begin position="654"/>
        <end position="707"/>
    </location>
</feature>
<evidence type="ECO:0000256" key="7">
    <source>
        <dbReference type="ARBA" id="ARBA00023163"/>
    </source>
</evidence>
<feature type="domain" description="PAC" evidence="11">
    <location>
        <begin position="414"/>
        <end position="465"/>
    </location>
</feature>
<feature type="domain" description="PAS" evidence="10">
    <location>
        <begin position="84"/>
        <end position="154"/>
    </location>
</feature>
<keyword evidence="7" id="KW-0804">Transcription</keyword>
<proteinExistence type="predicted"/>
<feature type="domain" description="PAC" evidence="11">
    <location>
        <begin position="782"/>
        <end position="832"/>
    </location>
</feature>
<dbReference type="PANTHER" id="PTHR43304">
    <property type="entry name" value="PHYTOCHROME-LIKE PROTEIN CPH1"/>
    <property type="match status" value="1"/>
</dbReference>
<evidence type="ECO:0000256" key="3">
    <source>
        <dbReference type="ARBA" id="ARBA00022553"/>
    </source>
</evidence>
<dbReference type="InterPro" id="IPR013767">
    <property type="entry name" value="PAS_fold"/>
</dbReference>
<feature type="region of interest" description="Disordered" evidence="8">
    <location>
        <begin position="1438"/>
        <end position="1461"/>
    </location>
</feature>
<keyword evidence="3" id="KW-0597">Phosphoprotein</keyword>
<dbReference type="InterPro" id="IPR013324">
    <property type="entry name" value="RNA_pol_sigma_r3/r4-like"/>
</dbReference>
<dbReference type="Pfam" id="PF00989">
    <property type="entry name" value="PAS"/>
    <property type="match status" value="1"/>
</dbReference>
<keyword evidence="4" id="KW-0808">Transferase</keyword>
<protein>
    <recommendedName>
        <fullName evidence="2">histidine kinase</fullName>
        <ecNumber evidence="2">2.7.13.3</ecNumber>
    </recommendedName>
</protein>
<keyword evidence="9" id="KW-0812">Transmembrane</keyword>
<dbReference type="Pfam" id="PF04967">
    <property type="entry name" value="HTH_10"/>
    <property type="match status" value="1"/>
</dbReference>
<dbReference type="Pfam" id="PF08447">
    <property type="entry name" value="PAS_3"/>
    <property type="match status" value="4"/>
</dbReference>
<dbReference type="InterPro" id="IPR013656">
    <property type="entry name" value="PAS_4"/>
</dbReference>
<dbReference type="InterPro" id="IPR031803">
    <property type="entry name" value="BAT_GAF/HTH-assoc"/>
</dbReference>
<feature type="domain" description="PAS" evidence="10">
    <location>
        <begin position="886"/>
        <end position="907"/>
    </location>
</feature>
<gene>
    <name evidence="12" type="ORF">ACFR9U_02230</name>
</gene>